<dbReference type="GeneID" id="91402578"/>
<reference evidence="2 5" key="1">
    <citation type="submission" date="2013-05" db="EMBL/GenBank/DDBJ databases">
        <title>Genome Sequence of Streptomyces fradiae.</title>
        <authorList>
            <person name="Kirby R."/>
        </authorList>
    </citation>
    <scope>NUCLEOTIDE SEQUENCE [LARGE SCALE GENOMIC DNA]</scope>
    <source>
        <strain evidence="2 5">ATCC 10745</strain>
    </source>
</reference>
<sequence length="95" mass="10954">MRTAIRGGTPEPSGEEILLADVFDAVATADWHFVTANSDEKKPKPKPPKRYPRWWEQADQQARKKAPSPERVARIEDARRRQHERREAIRRGAIA</sequence>
<reference evidence="3 4" key="2">
    <citation type="submission" date="2016-09" db="EMBL/GenBank/DDBJ databases">
        <title>Streptomyces fradiae DSM40063, a candidate organism with high potential of specific P450 cytochromes.</title>
        <authorList>
            <person name="Grumaz C."/>
            <person name="Vainshtein Y."/>
            <person name="Kirstahler P."/>
            <person name="Sohn K."/>
        </authorList>
    </citation>
    <scope>NUCLEOTIDE SEQUENCE [LARGE SCALE GENOMIC DNA]</scope>
    <source>
        <strain evidence="3 4">DSM 40063</strain>
    </source>
</reference>
<name>A0A1Y2NTP2_STRFR</name>
<gene>
    <name evidence="3" type="ORF">BG846_03759</name>
    <name evidence="2" type="ORF">K701_27370</name>
</gene>
<dbReference type="Proteomes" id="UP000731519">
    <property type="component" value="Unassembled WGS sequence"/>
</dbReference>
<dbReference type="EMBL" id="MIFZ01000278">
    <property type="protein sequence ID" value="OSY50591.1"/>
    <property type="molecule type" value="Genomic_DNA"/>
</dbReference>
<feature type="compositionally biased region" description="Basic residues" evidence="1">
    <location>
        <begin position="43"/>
        <end position="52"/>
    </location>
</feature>
<evidence type="ECO:0000313" key="5">
    <source>
        <dbReference type="Proteomes" id="UP000731519"/>
    </source>
</evidence>
<feature type="region of interest" description="Disordered" evidence="1">
    <location>
        <begin position="35"/>
        <end position="95"/>
    </location>
</feature>
<protein>
    <submittedName>
        <fullName evidence="3">Uncharacterized protein</fullName>
    </submittedName>
</protein>
<organism evidence="3 4">
    <name type="scientific">Streptomyces fradiae ATCC 10745 = DSM 40063</name>
    <dbReference type="NCBI Taxonomy" id="1319510"/>
    <lineage>
        <taxon>Bacteria</taxon>
        <taxon>Bacillati</taxon>
        <taxon>Actinomycetota</taxon>
        <taxon>Actinomycetes</taxon>
        <taxon>Kitasatosporales</taxon>
        <taxon>Streptomycetaceae</taxon>
        <taxon>Streptomyces</taxon>
    </lineage>
</organism>
<accession>A0A1Y2NTP2</accession>
<evidence type="ECO:0000256" key="1">
    <source>
        <dbReference type="SAM" id="MobiDB-lite"/>
    </source>
</evidence>
<feature type="compositionally biased region" description="Basic and acidic residues" evidence="1">
    <location>
        <begin position="67"/>
        <end position="95"/>
    </location>
</feature>
<dbReference type="Proteomes" id="UP000194318">
    <property type="component" value="Unassembled WGS sequence"/>
</dbReference>
<evidence type="ECO:0000313" key="4">
    <source>
        <dbReference type="Proteomes" id="UP000194318"/>
    </source>
</evidence>
<proteinExistence type="predicted"/>
<dbReference type="RefSeq" id="WP_051839012.1">
    <property type="nucleotide sequence ID" value="NZ_ASYR01000048.1"/>
</dbReference>
<dbReference type="EMBL" id="ASYR01000048">
    <property type="protein sequence ID" value="KAF0646705.1"/>
    <property type="molecule type" value="Genomic_DNA"/>
</dbReference>
<evidence type="ECO:0000313" key="3">
    <source>
        <dbReference type="EMBL" id="OSY50591.1"/>
    </source>
</evidence>
<comment type="caution">
    <text evidence="3">The sequence shown here is derived from an EMBL/GenBank/DDBJ whole genome shotgun (WGS) entry which is preliminary data.</text>
</comment>
<keyword evidence="5" id="KW-1185">Reference proteome</keyword>
<evidence type="ECO:0000313" key="2">
    <source>
        <dbReference type="EMBL" id="KAF0646705.1"/>
    </source>
</evidence>
<dbReference type="AlphaFoldDB" id="A0A1Y2NTP2"/>